<evidence type="ECO:0000259" key="4">
    <source>
        <dbReference type="Pfam" id="PF07804"/>
    </source>
</evidence>
<name>A0ABT6AVS2_9BURK</name>
<dbReference type="PANTHER" id="PTHR37419:SF1">
    <property type="entry name" value="SERINE_THREONINE-PROTEIN KINASE TOXIN HIPA"/>
    <property type="match status" value="1"/>
</dbReference>
<evidence type="ECO:0000256" key="2">
    <source>
        <dbReference type="ARBA" id="ARBA00022679"/>
    </source>
</evidence>
<proteinExistence type="inferred from homology"/>
<dbReference type="Pfam" id="PF07804">
    <property type="entry name" value="HipA_C"/>
    <property type="match status" value="1"/>
</dbReference>
<dbReference type="InterPro" id="IPR012893">
    <property type="entry name" value="HipA-like_C"/>
</dbReference>
<keyword evidence="3" id="KW-0418">Kinase</keyword>
<evidence type="ECO:0000313" key="6">
    <source>
        <dbReference type="EMBL" id="MDF3836722.1"/>
    </source>
</evidence>
<dbReference type="Gene3D" id="1.10.1070.20">
    <property type="match status" value="1"/>
</dbReference>
<dbReference type="InterPro" id="IPR017508">
    <property type="entry name" value="HipA_N1"/>
</dbReference>
<gene>
    <name evidence="6" type="ORF">P3W85_27755</name>
</gene>
<dbReference type="RefSeq" id="WP_276267121.1">
    <property type="nucleotide sequence ID" value="NZ_JARJLM010000458.1"/>
</dbReference>
<keyword evidence="7" id="KW-1185">Reference proteome</keyword>
<evidence type="ECO:0000259" key="5">
    <source>
        <dbReference type="Pfam" id="PF13657"/>
    </source>
</evidence>
<evidence type="ECO:0000313" key="7">
    <source>
        <dbReference type="Proteomes" id="UP001216674"/>
    </source>
</evidence>
<reference evidence="6 7" key="1">
    <citation type="submission" date="2023-03" db="EMBL/GenBank/DDBJ databases">
        <title>Draft assemblies of triclosan tolerant bacteria isolated from returned activated sludge.</title>
        <authorList>
            <person name="Van Hamelsveld S."/>
        </authorList>
    </citation>
    <scope>NUCLEOTIDE SEQUENCE [LARGE SCALE GENOMIC DNA]</scope>
    <source>
        <strain evidence="6 7">GW210010_S58</strain>
    </source>
</reference>
<feature type="domain" description="HipA N-terminal subdomain 1" evidence="5">
    <location>
        <begin position="9"/>
        <end position="107"/>
    </location>
</feature>
<organism evidence="6 7">
    <name type="scientific">Cupriavidus basilensis</name>
    <dbReference type="NCBI Taxonomy" id="68895"/>
    <lineage>
        <taxon>Bacteria</taxon>
        <taxon>Pseudomonadati</taxon>
        <taxon>Pseudomonadota</taxon>
        <taxon>Betaproteobacteria</taxon>
        <taxon>Burkholderiales</taxon>
        <taxon>Burkholderiaceae</taxon>
        <taxon>Cupriavidus</taxon>
    </lineage>
</organism>
<evidence type="ECO:0000256" key="1">
    <source>
        <dbReference type="ARBA" id="ARBA00010164"/>
    </source>
</evidence>
<protein>
    <submittedName>
        <fullName evidence="6">HipA domain-containing protein</fullName>
    </submittedName>
</protein>
<dbReference type="NCBIfam" id="TIGR03071">
    <property type="entry name" value="couple_hipA"/>
    <property type="match status" value="1"/>
</dbReference>
<dbReference type="EMBL" id="JARJLM010000458">
    <property type="protein sequence ID" value="MDF3836722.1"/>
    <property type="molecule type" value="Genomic_DNA"/>
</dbReference>
<dbReference type="InterPro" id="IPR052028">
    <property type="entry name" value="HipA_Ser/Thr_kinase"/>
</dbReference>
<sequence>MTKRSLVASINGIPVGELDAADDIWQFVYDPAWLASPERYALGPELPLQPEPIRDGSTKRHVQWYFDNLLPEEGQRTLLAADAKVSAGDSFALLEYYGAESAGSVTLLRPGQANHLTPALRQLSLEALEARIQNLPHVPLTHSAIKRMSLAGAQHKLAVVFRDGALFEPGGPTPSTHILKPNHQDTDDYPHSVINEYFVLRLADALRLPVPGVRRLYVPSPVYLIDRFDRIEVTGEWKRVHTLDACQLLSMSSAFKYSRGSVDTLCDLVDRTRFPASTRINLFRWLVFNLLIGNSDAHLKNLSFLVTTEGISLAPFYDLLSVAAYDTGTYGKSGWPAATRLAWGLLGTDAFHAVDKALLISGAEKLGISARTAERFLHQMCKDILPAADNLLTEIRTGNAKLRTANPALAPVLAGEEKMLRVIRFTIIADMVKQLS</sequence>
<accession>A0ABT6AVS2</accession>
<comment type="similarity">
    <text evidence="1">Belongs to the HipA Ser/Thr kinase family.</text>
</comment>
<dbReference type="Pfam" id="PF13657">
    <property type="entry name" value="Couple_hipA"/>
    <property type="match status" value="1"/>
</dbReference>
<feature type="domain" description="HipA-like C-terminal" evidence="4">
    <location>
        <begin position="148"/>
        <end position="384"/>
    </location>
</feature>
<dbReference type="Proteomes" id="UP001216674">
    <property type="component" value="Unassembled WGS sequence"/>
</dbReference>
<evidence type="ECO:0000256" key="3">
    <source>
        <dbReference type="ARBA" id="ARBA00022777"/>
    </source>
</evidence>
<comment type="caution">
    <text evidence="6">The sequence shown here is derived from an EMBL/GenBank/DDBJ whole genome shotgun (WGS) entry which is preliminary data.</text>
</comment>
<dbReference type="PANTHER" id="PTHR37419">
    <property type="entry name" value="SERINE/THREONINE-PROTEIN KINASE TOXIN HIPA"/>
    <property type="match status" value="1"/>
</dbReference>
<keyword evidence="2" id="KW-0808">Transferase</keyword>